<evidence type="ECO:0000256" key="2">
    <source>
        <dbReference type="ARBA" id="ARBA00022448"/>
    </source>
</evidence>
<dbReference type="InterPro" id="IPR050492">
    <property type="entry name" value="Bact_metal-bind_prot9"/>
</dbReference>
<keyword evidence="3" id="KW-0732">Signal</keyword>
<evidence type="ECO:0000313" key="5">
    <source>
        <dbReference type="EMBL" id="KKU07621.1"/>
    </source>
</evidence>
<dbReference type="InterPro" id="IPR006127">
    <property type="entry name" value="ZnuA-like"/>
</dbReference>
<dbReference type="PATRIC" id="fig|1619041.3.peg.301"/>
<evidence type="ECO:0000256" key="3">
    <source>
        <dbReference type="ARBA" id="ARBA00022729"/>
    </source>
</evidence>
<proteinExistence type="inferred from homology"/>
<evidence type="ECO:0000313" key="6">
    <source>
        <dbReference type="Proteomes" id="UP000033999"/>
    </source>
</evidence>
<comment type="caution">
    <text evidence="5">The sequence shown here is derived from an EMBL/GenBank/DDBJ whole genome shotgun (WGS) entry which is preliminary data.</text>
</comment>
<dbReference type="GO" id="GO:0007155">
    <property type="term" value="P:cell adhesion"/>
    <property type="evidence" value="ECO:0007669"/>
    <property type="project" value="InterPro"/>
</dbReference>
<name>A0A0G1MH11_9BACT</name>
<dbReference type="SUPFAM" id="SSF53807">
    <property type="entry name" value="Helical backbone' metal receptor"/>
    <property type="match status" value="1"/>
</dbReference>
<evidence type="ECO:0000256" key="4">
    <source>
        <dbReference type="RuleBase" id="RU003512"/>
    </source>
</evidence>
<protein>
    <submittedName>
        <fullName evidence="5">ABC-type metal ion transporter, periplasmic subunit</fullName>
    </submittedName>
</protein>
<dbReference type="InterPro" id="IPR006129">
    <property type="entry name" value="AdhesinB"/>
</dbReference>
<organism evidence="5 6">
    <name type="scientific">Candidatus Magasanikbacteria bacterium GW2011_GWA2_45_39</name>
    <dbReference type="NCBI Taxonomy" id="1619041"/>
    <lineage>
        <taxon>Bacteria</taxon>
        <taxon>Candidatus Magasanikiibacteriota</taxon>
    </lineage>
</organism>
<sequence>MKKIIISVVALAVIIGLAVLYKQRAPISGFSKSGGVKIVTSIYPLEEIARNVGGEKANVIRITPNGVEPHDYEPTPEDIATLQSAQLVLVNGAGMESWSEKIKPDLEKQGVKVLNLTQTISLSDMIANSKGQIDPHIWLNPQIFQKEIDAVRDALISLNRSNASVYTENAKRYSMEIATLDAQISEGLKSCALNDFITTHDAFEYLAMRYHLTPHGIVGFSPDEEPTPRAIAELSTLARKQKIKHILVEPLGNDKFAKTLAKEAGAQTLTLNPIEGLTADETKQGATYQTLMKKNLDTLRTALSCK</sequence>
<dbReference type="PRINTS" id="PR00691">
    <property type="entry name" value="ADHESINB"/>
</dbReference>
<dbReference type="Gene3D" id="3.40.50.1980">
    <property type="entry name" value="Nitrogenase molybdenum iron protein domain"/>
    <property type="match status" value="2"/>
</dbReference>
<dbReference type="EMBL" id="LCKX01000008">
    <property type="protein sequence ID" value="KKU07621.1"/>
    <property type="molecule type" value="Genomic_DNA"/>
</dbReference>
<accession>A0A0G1MH11</accession>
<reference evidence="5 6" key="1">
    <citation type="journal article" date="2015" name="Nature">
        <title>rRNA introns, odd ribosomes, and small enigmatic genomes across a large radiation of phyla.</title>
        <authorList>
            <person name="Brown C.T."/>
            <person name="Hug L.A."/>
            <person name="Thomas B.C."/>
            <person name="Sharon I."/>
            <person name="Castelle C.J."/>
            <person name="Singh A."/>
            <person name="Wilkins M.J."/>
            <person name="Williams K.H."/>
            <person name="Banfield J.F."/>
        </authorList>
    </citation>
    <scope>NUCLEOTIDE SEQUENCE [LARGE SCALE GENOMIC DNA]</scope>
</reference>
<dbReference type="GO" id="GO:0030001">
    <property type="term" value="P:metal ion transport"/>
    <property type="evidence" value="ECO:0007669"/>
    <property type="project" value="InterPro"/>
</dbReference>
<keyword evidence="2 4" id="KW-0813">Transport</keyword>
<dbReference type="GO" id="GO:0046872">
    <property type="term" value="F:metal ion binding"/>
    <property type="evidence" value="ECO:0007669"/>
    <property type="project" value="InterPro"/>
</dbReference>
<dbReference type="InterPro" id="IPR006128">
    <property type="entry name" value="Lipoprotein_PsaA-like"/>
</dbReference>
<dbReference type="PANTHER" id="PTHR42953:SF3">
    <property type="entry name" value="HIGH-AFFINITY ZINC UPTAKE SYSTEM PROTEIN ZNUA"/>
    <property type="match status" value="1"/>
</dbReference>
<comment type="similarity">
    <text evidence="1 4">Belongs to the bacterial solute-binding protein 9 family.</text>
</comment>
<dbReference type="Pfam" id="PF01297">
    <property type="entry name" value="ZnuA"/>
    <property type="match status" value="1"/>
</dbReference>
<dbReference type="AlphaFoldDB" id="A0A0G1MH11"/>
<dbReference type="PANTHER" id="PTHR42953">
    <property type="entry name" value="HIGH-AFFINITY ZINC UPTAKE SYSTEM PROTEIN ZNUA-RELATED"/>
    <property type="match status" value="1"/>
</dbReference>
<evidence type="ECO:0000256" key="1">
    <source>
        <dbReference type="ARBA" id="ARBA00011028"/>
    </source>
</evidence>
<dbReference type="PRINTS" id="PR00690">
    <property type="entry name" value="ADHESNFAMILY"/>
</dbReference>
<gene>
    <name evidence="5" type="ORF">UX10_C0008G0024</name>
</gene>
<dbReference type="Proteomes" id="UP000033999">
    <property type="component" value="Unassembled WGS sequence"/>
</dbReference>